<name>A0A3E4YL94_9FIRM</name>
<evidence type="ECO:0000259" key="1">
    <source>
        <dbReference type="Pfam" id="PF01909"/>
    </source>
</evidence>
<evidence type="ECO:0000313" key="3">
    <source>
        <dbReference type="Proteomes" id="UP000260758"/>
    </source>
</evidence>
<dbReference type="GO" id="GO:0016779">
    <property type="term" value="F:nucleotidyltransferase activity"/>
    <property type="evidence" value="ECO:0007669"/>
    <property type="project" value="InterPro"/>
</dbReference>
<protein>
    <recommendedName>
        <fullName evidence="1">Polymerase nucleotidyl transferase domain-containing protein</fullName>
    </recommendedName>
</protein>
<evidence type="ECO:0000313" key="2">
    <source>
        <dbReference type="EMBL" id="RGM75363.1"/>
    </source>
</evidence>
<comment type="caution">
    <text evidence="2">The sequence shown here is derived from an EMBL/GenBank/DDBJ whole genome shotgun (WGS) entry which is preliminary data.</text>
</comment>
<sequence length="97" mass="11081">MAKYIKETDTKNIIDKVIVFGSSVRDDCTVESDIDILLYVNKNVNLDTIYFNNIYGHIGIVADDLCDVLINTKISEKLLKHIEEYGVIIYEIIPTKI</sequence>
<dbReference type="Pfam" id="PF01909">
    <property type="entry name" value="NTP_transf_2"/>
    <property type="match status" value="1"/>
</dbReference>
<dbReference type="Proteomes" id="UP000260758">
    <property type="component" value="Unassembled WGS sequence"/>
</dbReference>
<dbReference type="Gene3D" id="3.30.460.10">
    <property type="entry name" value="Beta Polymerase, domain 2"/>
    <property type="match status" value="1"/>
</dbReference>
<proteinExistence type="predicted"/>
<dbReference type="RefSeq" id="WP_117718121.1">
    <property type="nucleotide sequence ID" value="NZ_QSTP01000001.1"/>
</dbReference>
<organism evidence="2 3">
    <name type="scientific">Agathobacter rectalis</name>
    <dbReference type="NCBI Taxonomy" id="39491"/>
    <lineage>
        <taxon>Bacteria</taxon>
        <taxon>Bacillati</taxon>
        <taxon>Bacillota</taxon>
        <taxon>Clostridia</taxon>
        <taxon>Lachnospirales</taxon>
        <taxon>Lachnospiraceae</taxon>
        <taxon>Agathobacter</taxon>
    </lineage>
</organism>
<dbReference type="InterPro" id="IPR002934">
    <property type="entry name" value="Polymerase_NTP_transf_dom"/>
</dbReference>
<dbReference type="AlphaFoldDB" id="A0A3E4YL94"/>
<dbReference type="SUPFAM" id="SSF81301">
    <property type="entry name" value="Nucleotidyltransferase"/>
    <property type="match status" value="1"/>
</dbReference>
<gene>
    <name evidence="2" type="ORF">DXB99_02230</name>
</gene>
<reference evidence="2 3" key="1">
    <citation type="submission" date="2018-08" db="EMBL/GenBank/DDBJ databases">
        <title>A genome reference for cultivated species of the human gut microbiota.</title>
        <authorList>
            <person name="Zou Y."/>
            <person name="Xue W."/>
            <person name="Luo G."/>
        </authorList>
    </citation>
    <scope>NUCLEOTIDE SEQUENCE [LARGE SCALE GENOMIC DNA]</scope>
    <source>
        <strain evidence="2 3">OM07-13</strain>
    </source>
</reference>
<accession>A0A3E4YL94</accession>
<dbReference type="InterPro" id="IPR043519">
    <property type="entry name" value="NT_sf"/>
</dbReference>
<dbReference type="EMBL" id="QSTP01000001">
    <property type="protein sequence ID" value="RGM75363.1"/>
    <property type="molecule type" value="Genomic_DNA"/>
</dbReference>
<feature type="domain" description="Polymerase nucleotidyl transferase" evidence="1">
    <location>
        <begin position="3"/>
        <end position="87"/>
    </location>
</feature>